<gene>
    <name evidence="2" type="ORF">D7V93_27230</name>
</gene>
<dbReference type="Gene3D" id="3.10.310.70">
    <property type="match status" value="1"/>
</dbReference>
<sequence>MPRAGARGGLPGAGARMMRRRLGQALGALLLVVGAGCSHRVPEATAAEQVVSGAPTVYVAKRIRTLDAARPLAQALAVRDGQVLAVGSREEVLAAVGPTARVVDLGDATVVPGLTDSHGHLAGLGQALAGVRLEGTASLDEVRKRLEEAPPTAYQGDWLMGQGWDQNDWAEKRFPTLQDMGVRLQDKPVVLGRVDGHALWLNGEALRRAKITRDTPNPPGGIIVRLPDGTPSGVLIDNAMDLMNGVIPAPTDAQHAARLTAALEHCARVGLTGVHDAGMDLRTFRLLKQWDKEGHLALRIYAMADGQTADREQYLKDGPFQGKLLTLRAVKLLTDGALGSRGAALHTAYSDEPGQQGLLVLSPEEYSKRVHAFIARGFQVATHAIGDRANTLVLDTLLREMEATGKKDGRHRVEHAQVMRPEDITRLGANGFVASVQPTHATSDMPWAQDRLGPERVQGAYAWQKLKAAGAVLAMGSDFPVERPDVLAGLYAARTRQDASGQPPGGWQPDQRLSGEEALEGFTVGAAYASFAEDKRGRLKPGQDADFVALSVDPVDGPATDLLTAQVRLTVVAGREVFRAAAP</sequence>
<dbReference type="PANTHER" id="PTHR22642:SF2">
    <property type="entry name" value="PROTEIN LONG AFTER FAR-RED 3"/>
    <property type="match status" value="1"/>
</dbReference>
<reference evidence="3" key="1">
    <citation type="submission" date="2018-09" db="EMBL/GenBank/DDBJ databases">
        <authorList>
            <person name="Livingstone P.G."/>
            <person name="Whitworth D.E."/>
        </authorList>
    </citation>
    <scope>NUCLEOTIDE SEQUENCE [LARGE SCALE GENOMIC DNA]</scope>
    <source>
        <strain evidence="3">CA051B</strain>
    </source>
</reference>
<dbReference type="InterPro" id="IPR011059">
    <property type="entry name" value="Metal-dep_hydrolase_composite"/>
</dbReference>
<evidence type="ECO:0000259" key="1">
    <source>
        <dbReference type="Pfam" id="PF07969"/>
    </source>
</evidence>
<dbReference type="GO" id="GO:0016810">
    <property type="term" value="F:hydrolase activity, acting on carbon-nitrogen (but not peptide) bonds"/>
    <property type="evidence" value="ECO:0007669"/>
    <property type="project" value="InterPro"/>
</dbReference>
<dbReference type="Proteomes" id="UP000272888">
    <property type="component" value="Unassembled WGS sequence"/>
</dbReference>
<organism evidence="2 3">
    <name type="scientific">Corallococcus llansteffanensis</name>
    <dbReference type="NCBI Taxonomy" id="2316731"/>
    <lineage>
        <taxon>Bacteria</taxon>
        <taxon>Pseudomonadati</taxon>
        <taxon>Myxococcota</taxon>
        <taxon>Myxococcia</taxon>
        <taxon>Myxococcales</taxon>
        <taxon>Cystobacterineae</taxon>
        <taxon>Myxococcaceae</taxon>
        <taxon>Corallococcus</taxon>
    </lineage>
</organism>
<comment type="caution">
    <text evidence="2">The sequence shown here is derived from an EMBL/GenBank/DDBJ whole genome shotgun (WGS) entry which is preliminary data.</text>
</comment>
<keyword evidence="2" id="KW-0378">Hydrolase</keyword>
<dbReference type="EMBL" id="RAWB01000340">
    <property type="protein sequence ID" value="RKH53061.1"/>
    <property type="molecule type" value="Genomic_DNA"/>
</dbReference>
<dbReference type="InterPro" id="IPR013108">
    <property type="entry name" value="Amidohydro_3"/>
</dbReference>
<dbReference type="SUPFAM" id="SSF51556">
    <property type="entry name" value="Metallo-dependent hydrolases"/>
    <property type="match status" value="1"/>
</dbReference>
<feature type="domain" description="Amidohydrolase 3" evidence="1">
    <location>
        <begin position="101"/>
        <end position="578"/>
    </location>
</feature>
<keyword evidence="3" id="KW-1185">Reference proteome</keyword>
<dbReference type="PANTHER" id="PTHR22642">
    <property type="entry name" value="IMIDAZOLONEPROPIONASE"/>
    <property type="match status" value="1"/>
</dbReference>
<accession>A0A3A8PEM3</accession>
<dbReference type="Gene3D" id="2.30.40.10">
    <property type="entry name" value="Urease, subunit C, domain 1"/>
    <property type="match status" value="1"/>
</dbReference>
<dbReference type="SUPFAM" id="SSF51338">
    <property type="entry name" value="Composite domain of metallo-dependent hydrolases"/>
    <property type="match status" value="1"/>
</dbReference>
<dbReference type="InterPro" id="IPR032466">
    <property type="entry name" value="Metal_Hydrolase"/>
</dbReference>
<evidence type="ECO:0000313" key="2">
    <source>
        <dbReference type="EMBL" id="RKH53061.1"/>
    </source>
</evidence>
<proteinExistence type="predicted"/>
<evidence type="ECO:0000313" key="3">
    <source>
        <dbReference type="Proteomes" id="UP000272888"/>
    </source>
</evidence>
<protein>
    <submittedName>
        <fullName evidence="2">Amidohydrolase</fullName>
    </submittedName>
</protein>
<dbReference type="Gene3D" id="3.20.20.140">
    <property type="entry name" value="Metal-dependent hydrolases"/>
    <property type="match status" value="1"/>
</dbReference>
<dbReference type="InterPro" id="IPR033932">
    <property type="entry name" value="YtcJ-like"/>
</dbReference>
<dbReference type="AlphaFoldDB" id="A0A3A8PEM3"/>
<dbReference type="Pfam" id="PF07969">
    <property type="entry name" value="Amidohydro_3"/>
    <property type="match status" value="1"/>
</dbReference>
<dbReference type="CDD" id="cd01300">
    <property type="entry name" value="YtcJ_like"/>
    <property type="match status" value="1"/>
</dbReference>
<name>A0A3A8PEM3_9BACT</name>